<gene>
    <name evidence="6" type="ORF">AMJ82_12045</name>
</gene>
<comment type="subcellular location">
    <subcellularLocation>
        <location evidence="1">Membrane</location>
        <topology evidence="1">Multi-pass membrane protein</topology>
    </subcellularLocation>
</comment>
<keyword evidence="4 5" id="KW-0472">Membrane</keyword>
<dbReference type="GO" id="GO:0016020">
    <property type="term" value="C:membrane"/>
    <property type="evidence" value="ECO:0007669"/>
    <property type="project" value="UniProtKB-SubCell"/>
</dbReference>
<feature type="transmembrane region" description="Helical" evidence="5">
    <location>
        <begin position="303"/>
        <end position="325"/>
    </location>
</feature>
<dbReference type="AlphaFoldDB" id="A0A0S8G0S7"/>
<accession>A0A0S8G0S7</accession>
<feature type="transmembrane region" description="Helical" evidence="5">
    <location>
        <begin position="446"/>
        <end position="463"/>
    </location>
</feature>
<proteinExistence type="predicted"/>
<dbReference type="InterPro" id="IPR002293">
    <property type="entry name" value="AA/rel_permease1"/>
</dbReference>
<feature type="transmembrane region" description="Helical" evidence="5">
    <location>
        <begin position="93"/>
        <end position="119"/>
    </location>
</feature>
<feature type="transmembrane region" description="Helical" evidence="5">
    <location>
        <begin position="159"/>
        <end position="179"/>
    </location>
</feature>
<evidence type="ECO:0000256" key="3">
    <source>
        <dbReference type="ARBA" id="ARBA00022989"/>
    </source>
</evidence>
<dbReference type="Proteomes" id="UP000051717">
    <property type="component" value="Unassembled WGS sequence"/>
</dbReference>
<feature type="transmembrane region" description="Helical" evidence="5">
    <location>
        <begin position="185"/>
        <end position="205"/>
    </location>
</feature>
<evidence type="ECO:0008006" key="8">
    <source>
        <dbReference type="Google" id="ProtNLM"/>
    </source>
</evidence>
<keyword evidence="3 5" id="KW-1133">Transmembrane helix</keyword>
<dbReference type="Gene3D" id="1.20.1740.10">
    <property type="entry name" value="Amino acid/polyamine transporter I"/>
    <property type="match status" value="1"/>
</dbReference>
<sequence length="471" mass="49887">MQSDVRGTVSEGPELVRALGLFDSVMMMVGIVIGSGIFLTTGIMAQSIPSVPLLLLAWVVGGLLTLSGALTFAELGAAMPEAGGQYVYLREAYGNLAAFLFGWILFLVAMGGSIAALAVGFAEYLGYFAPAISTDRIVLSLDIAENGLDYRYSVSTVQLAAVAVIVLLTVCNYAGVVFGKLIQNAFTVVKIAALVAFVTVGLMLGSRQQLDNSLNPTGASPGALLIGFGVAVVAVSWAFDGWNNISYVAGEIRDPRRNLPLSLLIGTAAITILYVLVNVVYVLALPLAELAGVMRVAERASQALFGTGAASLVSAAVMISTFGALNGSIFVGPRVYYAMARDGVFFHRAGAVHPRFGTPAAAITTQAVWACVLTLTGTYEQLFTYVMFITLAFWAAAVAAVFVLRRRRPDLPRPYRTWGYPTVPVIFVVVTVAIIVNTLFARPVESLAGLVITAVGVPVYFCWRRTAARAV</sequence>
<dbReference type="PIRSF" id="PIRSF006060">
    <property type="entry name" value="AA_transporter"/>
    <property type="match status" value="1"/>
</dbReference>
<keyword evidence="2 5" id="KW-0812">Transmembrane</keyword>
<evidence type="ECO:0000256" key="2">
    <source>
        <dbReference type="ARBA" id="ARBA00022692"/>
    </source>
</evidence>
<dbReference type="PANTHER" id="PTHR11785:SF512">
    <property type="entry name" value="SOBREMESA, ISOFORM B"/>
    <property type="match status" value="1"/>
</dbReference>
<organism evidence="6 7">
    <name type="scientific">candidate division TA06 bacterium SM23_40</name>
    <dbReference type="NCBI Taxonomy" id="1703774"/>
    <lineage>
        <taxon>Bacteria</taxon>
        <taxon>Bacteria division TA06</taxon>
    </lineage>
</organism>
<evidence type="ECO:0000256" key="1">
    <source>
        <dbReference type="ARBA" id="ARBA00004141"/>
    </source>
</evidence>
<evidence type="ECO:0000256" key="4">
    <source>
        <dbReference type="ARBA" id="ARBA00023136"/>
    </source>
</evidence>
<feature type="transmembrane region" description="Helical" evidence="5">
    <location>
        <begin position="217"/>
        <end position="239"/>
    </location>
</feature>
<evidence type="ECO:0000313" key="7">
    <source>
        <dbReference type="Proteomes" id="UP000051717"/>
    </source>
</evidence>
<comment type="caution">
    <text evidence="6">The sequence shown here is derived from an EMBL/GenBank/DDBJ whole genome shotgun (WGS) entry which is preliminary data.</text>
</comment>
<evidence type="ECO:0000256" key="5">
    <source>
        <dbReference type="SAM" id="Phobius"/>
    </source>
</evidence>
<reference evidence="6 7" key="1">
    <citation type="journal article" date="2015" name="Microbiome">
        <title>Genomic resolution of linkages in carbon, nitrogen, and sulfur cycling among widespread estuary sediment bacteria.</title>
        <authorList>
            <person name="Baker B.J."/>
            <person name="Lazar C.S."/>
            <person name="Teske A.P."/>
            <person name="Dick G.J."/>
        </authorList>
    </citation>
    <scope>NUCLEOTIDE SEQUENCE [LARGE SCALE GENOMIC DNA]</scope>
    <source>
        <strain evidence="6">SM23_40</strain>
    </source>
</reference>
<dbReference type="PANTHER" id="PTHR11785">
    <property type="entry name" value="AMINO ACID TRANSPORTER"/>
    <property type="match status" value="1"/>
</dbReference>
<evidence type="ECO:0000313" key="6">
    <source>
        <dbReference type="EMBL" id="KPK66114.1"/>
    </source>
</evidence>
<name>A0A0S8G0S7_UNCT6</name>
<feature type="transmembrane region" description="Helical" evidence="5">
    <location>
        <begin position="20"/>
        <end position="39"/>
    </location>
</feature>
<dbReference type="InterPro" id="IPR050598">
    <property type="entry name" value="AminoAcid_Transporter"/>
</dbReference>
<dbReference type="Pfam" id="PF13520">
    <property type="entry name" value="AA_permease_2"/>
    <property type="match status" value="1"/>
</dbReference>
<dbReference type="GO" id="GO:0015179">
    <property type="term" value="F:L-amino acid transmembrane transporter activity"/>
    <property type="evidence" value="ECO:0007669"/>
    <property type="project" value="TreeGrafter"/>
</dbReference>
<dbReference type="EMBL" id="LJUI01000175">
    <property type="protein sequence ID" value="KPK66114.1"/>
    <property type="molecule type" value="Genomic_DNA"/>
</dbReference>
<protein>
    <recommendedName>
        <fullName evidence="8">Amino acid transporter</fullName>
    </recommendedName>
</protein>
<feature type="transmembrane region" description="Helical" evidence="5">
    <location>
        <begin position="259"/>
        <end position="283"/>
    </location>
</feature>
<feature type="transmembrane region" description="Helical" evidence="5">
    <location>
        <begin position="417"/>
        <end position="440"/>
    </location>
</feature>
<feature type="transmembrane region" description="Helical" evidence="5">
    <location>
        <begin position="51"/>
        <end position="73"/>
    </location>
</feature>
<feature type="transmembrane region" description="Helical" evidence="5">
    <location>
        <begin position="382"/>
        <end position="405"/>
    </location>
</feature>